<dbReference type="EMBL" id="CP104694">
    <property type="protein sequence ID" value="UXI69553.1"/>
    <property type="molecule type" value="Genomic_DNA"/>
</dbReference>
<dbReference type="Proteomes" id="UP001064632">
    <property type="component" value="Chromosome"/>
</dbReference>
<keyword evidence="1" id="KW-1133">Transmembrane helix</keyword>
<name>A0ABY6BJK5_9GAMM</name>
<gene>
    <name evidence="2" type="ORF">N4264_07890</name>
</gene>
<feature type="transmembrane region" description="Helical" evidence="1">
    <location>
        <begin position="31"/>
        <end position="49"/>
    </location>
</feature>
<reference evidence="2" key="1">
    <citation type="submission" date="2022-09" db="EMBL/GenBank/DDBJ databases">
        <title>Tahibacter sp. nov., isolated from a fresh water.</title>
        <authorList>
            <person name="Baek J.H."/>
            <person name="Lee J.K."/>
            <person name="Kim J.M."/>
            <person name="Jeon C.O."/>
        </authorList>
    </citation>
    <scope>NUCLEOTIDE SEQUENCE</scope>
    <source>
        <strain evidence="2">W38</strain>
    </source>
</reference>
<accession>A0ABY6BJK5</accession>
<feature type="transmembrane region" description="Helical" evidence="1">
    <location>
        <begin position="102"/>
        <end position="128"/>
    </location>
</feature>
<keyword evidence="1" id="KW-0472">Membrane</keyword>
<feature type="transmembrane region" description="Helical" evidence="1">
    <location>
        <begin position="6"/>
        <end position="24"/>
    </location>
</feature>
<feature type="transmembrane region" description="Helical" evidence="1">
    <location>
        <begin position="61"/>
        <end position="81"/>
    </location>
</feature>
<keyword evidence="1" id="KW-0812">Transmembrane</keyword>
<feature type="transmembrane region" description="Helical" evidence="1">
    <location>
        <begin position="179"/>
        <end position="207"/>
    </location>
</feature>
<evidence type="ECO:0000313" key="3">
    <source>
        <dbReference type="Proteomes" id="UP001064632"/>
    </source>
</evidence>
<feature type="transmembrane region" description="Helical" evidence="1">
    <location>
        <begin position="227"/>
        <end position="254"/>
    </location>
</feature>
<keyword evidence="3" id="KW-1185">Reference proteome</keyword>
<sequence length="326" mass="34079">MFSASFVWWLVALILGAAALMDLRARRWANAAFWLILTLVFAGGDWVIAETKSGNRLPTQLVGVGVIVIALLAGSGRMTRAATVDADRPRREATARRLGHRLFGPALLIPAVTAVLVLPSVLGSYFGVDGSFLLGKDSPTLVALAIACAVALVAALRVTGSRPAQAVVESARLLDALSWAIVLPMLLAALGNVFTATGVGEVIAALVTRAVPAGNVFGYVLAYGLGMMLFTIIMGNAFAAFPVVTAGIALPLLIEQHNANAAVIGAIGMLTGYCGTLLTPMAANFNMVPAILLELKSPYGVIRAQWPTAVVLAVVNIALLYFLAFR</sequence>
<dbReference type="RefSeq" id="WP_261696507.1">
    <property type="nucleotide sequence ID" value="NZ_CP104694.1"/>
</dbReference>
<proteinExistence type="predicted"/>
<feature type="transmembrane region" description="Helical" evidence="1">
    <location>
        <begin position="305"/>
        <end position="325"/>
    </location>
</feature>
<evidence type="ECO:0000313" key="2">
    <source>
        <dbReference type="EMBL" id="UXI69553.1"/>
    </source>
</evidence>
<dbReference type="Pfam" id="PF06166">
    <property type="entry name" value="DUF979"/>
    <property type="match status" value="1"/>
</dbReference>
<organism evidence="2 3">
    <name type="scientific">Tahibacter amnicola</name>
    <dbReference type="NCBI Taxonomy" id="2976241"/>
    <lineage>
        <taxon>Bacteria</taxon>
        <taxon>Pseudomonadati</taxon>
        <taxon>Pseudomonadota</taxon>
        <taxon>Gammaproteobacteria</taxon>
        <taxon>Lysobacterales</taxon>
        <taxon>Rhodanobacteraceae</taxon>
        <taxon>Tahibacter</taxon>
    </lineage>
</organism>
<protein>
    <submittedName>
        <fullName evidence="2">DUF979 domain-containing protein</fullName>
    </submittedName>
</protein>
<feature type="transmembrane region" description="Helical" evidence="1">
    <location>
        <begin position="261"/>
        <end position="285"/>
    </location>
</feature>
<dbReference type="InterPro" id="IPR009323">
    <property type="entry name" value="DUF979"/>
</dbReference>
<evidence type="ECO:0000256" key="1">
    <source>
        <dbReference type="SAM" id="Phobius"/>
    </source>
</evidence>
<feature type="transmembrane region" description="Helical" evidence="1">
    <location>
        <begin position="140"/>
        <end position="158"/>
    </location>
</feature>